<evidence type="ECO:0000313" key="3">
    <source>
        <dbReference type="EMBL" id="KAJ3053287.1"/>
    </source>
</evidence>
<feature type="signal peptide" evidence="2">
    <location>
        <begin position="1"/>
        <end position="20"/>
    </location>
</feature>
<feature type="compositionally biased region" description="Low complexity" evidence="1">
    <location>
        <begin position="1452"/>
        <end position="1463"/>
    </location>
</feature>
<gene>
    <name evidence="3" type="ORF">HK097_004618</name>
</gene>
<evidence type="ECO:0000313" key="4">
    <source>
        <dbReference type="Proteomes" id="UP001212841"/>
    </source>
</evidence>
<keyword evidence="2" id="KW-0732">Signal</keyword>
<dbReference type="EMBL" id="JADGJD010000220">
    <property type="protein sequence ID" value="KAJ3053287.1"/>
    <property type="molecule type" value="Genomic_DNA"/>
</dbReference>
<feature type="region of interest" description="Disordered" evidence="1">
    <location>
        <begin position="1271"/>
        <end position="1296"/>
    </location>
</feature>
<protein>
    <submittedName>
        <fullName evidence="3">Uncharacterized protein</fullName>
    </submittedName>
</protein>
<name>A0AAD5SFD2_9FUNG</name>
<evidence type="ECO:0000256" key="2">
    <source>
        <dbReference type="SAM" id="SignalP"/>
    </source>
</evidence>
<feature type="region of interest" description="Disordered" evidence="1">
    <location>
        <begin position="66"/>
        <end position="86"/>
    </location>
</feature>
<accession>A0AAD5SFD2</accession>
<keyword evidence="4" id="KW-1185">Reference proteome</keyword>
<feature type="compositionally biased region" description="Gly residues" evidence="1">
    <location>
        <begin position="1464"/>
        <end position="1480"/>
    </location>
</feature>
<sequence>MLVFLLLLLTVVITPNYARAIAELSPAAANISSSTDQSELSLLRKRQTFGDSETVANARDFWRKVTATKKPSKANPDPTRPAGGSEKLKELKTWNSQTQDFSGPTYEKIANTFLENPNFRIDMPSDPAMPNLPASYLNSEIPERISSQYAEREHLVEPQTVVGILIDVRLTIEKSDKWNKARETALMEELASTWGAIMVDYEGNEVEMEGDFWDIVGHGLNSKANLERLLKPANSLKAQYTTTGTDYEKWSETYGNVPVADLLERYLYTHGQQIKNSAAAIHNQLRELVTYVKMEGLLKNEVKGIDFSEALEAKVEDFYNFYDADHPNSLYQRVRDSKAVWQRMGRTTMPQTSSGKGENKVSNLAYALAKLFINGAVEASVGADGFVSLQAFDKETDSNAKRAKPSASSPQGLVENVNGLTQLVQTTCAPKTTRRRIRRGISAVAHLFRRVTLASGVSCSANGEQFVNDNNEEVDNFGNVLDDWGNPCNSEGDYVNENNVATDLYGGVLDDFDNPIDENGYFIGDDGFLYEADELNRVPNLKCKSTSSFSSCRNKLNKQREKQTPKDKEEMREWETKMAEAYGEGNGDVDAAVKDILSRIKEYTKDEKILPSGPDAYDPTNVESIYADAETFDDAWDEISESFETALSDDSDRKSSRPQRHTTIQSWKKYVRALTSSQTSLPRENRDGLKVSEVERRAAEFNHALVTVNAFEPWSTVKEVYNGLEVNMEEFPDSLGDAIRNPEEVSDRSQLAALREFGDALGDGSILPEGTDGLAAKVDDEGNFVDELAIDEGILDVAEGETAPTTWDDVWTEVAEKVSKYIDTHKPDLKLSQYKALLRGLKALKKAINFKTGPGTATLQKALDKIVDKVKEVDRTTLDKDIVEDTAATADTNNLVQSLNIPTIKAASITNENEPLRSPSILNLAEDISGSLSPVSEHVFEIQTVSKFLGESVESKFIRAFKPLARGIMRNLRIQNRPGRERLQSAALGFKVLIDKASEKVLNAREEDRFKMAALVTLIQDTTVLHNDIAAENILWQGEDGSSNIGQIVDLGEVRTFVPEDVPEVVAEVAEALRAKTELKALEKLRKVDKSILPHGGYDPDITNGGQAEPLRGIAEYVRELQPGEIVEGLPEGAGGLEAWNAVAERTISSIDGAEGYAENGPKAMKRNSIRRFLIRAQKSILLRDTTQKVTGPWARDTDKAILRDGQRENHGDISRKLLGVLRSTWDTTLRSFGSTSGTKQSSVDDRDADDVLSVDIVDALGNIKAAGEGIPEADDLLPDEEPVTDPPESKRLTPSSLARHQQTLDMVMQSAVDLSQRVAGDVGADISLEHRQQKKVNLMKGYSKLLKIAKDAKKNFALGIGRLDRAGQSSALDTARLFSTTGQTMGDSFHANNVAEGVGLAENDIPAIRAGDASTASFDSLSGAVNRSPKGLSKWSRAIKKVLNKAKKTATGKALKSSSGNMRGEGMGLGMGMGTGFGP</sequence>
<organism evidence="3 4">
    <name type="scientific">Rhizophlyctis rosea</name>
    <dbReference type="NCBI Taxonomy" id="64517"/>
    <lineage>
        <taxon>Eukaryota</taxon>
        <taxon>Fungi</taxon>
        <taxon>Fungi incertae sedis</taxon>
        <taxon>Chytridiomycota</taxon>
        <taxon>Chytridiomycota incertae sedis</taxon>
        <taxon>Chytridiomycetes</taxon>
        <taxon>Rhizophlyctidales</taxon>
        <taxon>Rhizophlyctidaceae</taxon>
        <taxon>Rhizophlyctis</taxon>
    </lineage>
</organism>
<reference evidence="3" key="1">
    <citation type="submission" date="2020-05" db="EMBL/GenBank/DDBJ databases">
        <title>Phylogenomic resolution of chytrid fungi.</title>
        <authorList>
            <person name="Stajich J.E."/>
            <person name="Amses K."/>
            <person name="Simmons R."/>
            <person name="Seto K."/>
            <person name="Myers J."/>
            <person name="Bonds A."/>
            <person name="Quandt C.A."/>
            <person name="Barry K."/>
            <person name="Liu P."/>
            <person name="Grigoriev I."/>
            <person name="Longcore J.E."/>
            <person name="James T.Y."/>
        </authorList>
    </citation>
    <scope>NUCLEOTIDE SEQUENCE</scope>
    <source>
        <strain evidence="3">JEL0318</strain>
    </source>
</reference>
<feature type="compositionally biased region" description="Acidic residues" evidence="1">
    <location>
        <begin position="1272"/>
        <end position="1284"/>
    </location>
</feature>
<feature type="chain" id="PRO_5041944302" evidence="2">
    <location>
        <begin position="21"/>
        <end position="1480"/>
    </location>
</feature>
<feature type="region of interest" description="Disordered" evidence="1">
    <location>
        <begin position="1451"/>
        <end position="1480"/>
    </location>
</feature>
<proteinExistence type="predicted"/>
<comment type="caution">
    <text evidence="3">The sequence shown here is derived from an EMBL/GenBank/DDBJ whole genome shotgun (WGS) entry which is preliminary data.</text>
</comment>
<evidence type="ECO:0000256" key="1">
    <source>
        <dbReference type="SAM" id="MobiDB-lite"/>
    </source>
</evidence>
<dbReference type="Proteomes" id="UP001212841">
    <property type="component" value="Unassembled WGS sequence"/>
</dbReference>